<feature type="domain" description="Ketopantoate reductase N-terminal" evidence="6">
    <location>
        <begin position="19"/>
        <end position="179"/>
    </location>
</feature>
<evidence type="ECO:0000256" key="2">
    <source>
        <dbReference type="ARBA" id="ARBA00013014"/>
    </source>
</evidence>
<reference evidence="8 9" key="1">
    <citation type="journal article" date="2014" name="Genome Announc.">
        <title>Draft genome sequence of the pathogenic fungus Scedosporium apiospermum.</title>
        <authorList>
            <person name="Vandeputte P."/>
            <person name="Ghamrawi S."/>
            <person name="Rechenmann M."/>
            <person name="Iltis A."/>
            <person name="Giraud S."/>
            <person name="Fleury M."/>
            <person name="Thornton C."/>
            <person name="Delhaes L."/>
            <person name="Meyer W."/>
            <person name="Papon N."/>
            <person name="Bouchara J.P."/>
        </authorList>
    </citation>
    <scope>NUCLEOTIDE SEQUENCE [LARGE SCALE GENOMIC DNA]</scope>
    <source>
        <strain evidence="8 9">IHEM 14462</strain>
    </source>
</reference>
<dbReference type="SUPFAM" id="SSF48179">
    <property type="entry name" value="6-phosphogluconate dehydrogenase C-terminal domain-like"/>
    <property type="match status" value="1"/>
</dbReference>
<dbReference type="HOGENOM" id="CLU_031468_10_3_1"/>
<dbReference type="EC" id="1.1.1.169" evidence="2"/>
<dbReference type="AlphaFoldDB" id="A0A084G9Q0"/>
<proteinExistence type="inferred from homology"/>
<evidence type="ECO:0000256" key="1">
    <source>
        <dbReference type="ARBA" id="ARBA00007870"/>
    </source>
</evidence>
<evidence type="ECO:0000256" key="5">
    <source>
        <dbReference type="ARBA" id="ARBA00032024"/>
    </source>
</evidence>
<organism evidence="8 9">
    <name type="scientific">Pseudallescheria apiosperma</name>
    <name type="common">Scedosporium apiospermum</name>
    <dbReference type="NCBI Taxonomy" id="563466"/>
    <lineage>
        <taxon>Eukaryota</taxon>
        <taxon>Fungi</taxon>
        <taxon>Dikarya</taxon>
        <taxon>Ascomycota</taxon>
        <taxon>Pezizomycotina</taxon>
        <taxon>Sordariomycetes</taxon>
        <taxon>Hypocreomycetidae</taxon>
        <taxon>Microascales</taxon>
        <taxon>Microascaceae</taxon>
        <taxon>Scedosporium</taxon>
    </lineage>
</organism>
<comment type="caution">
    <text evidence="8">The sequence shown here is derived from an EMBL/GenBank/DDBJ whole genome shotgun (WGS) entry which is preliminary data.</text>
</comment>
<dbReference type="KEGG" id="sapo:SAPIO_CDS3805"/>
<keyword evidence="4" id="KW-0560">Oxidoreductase</keyword>
<dbReference type="InterPro" id="IPR008927">
    <property type="entry name" value="6-PGluconate_DH-like_C_sf"/>
</dbReference>
<keyword evidence="3" id="KW-0521">NADP</keyword>
<dbReference type="InterPro" id="IPR013332">
    <property type="entry name" value="KPR_N"/>
</dbReference>
<dbReference type="GeneID" id="27722877"/>
<comment type="similarity">
    <text evidence="1">Belongs to the ketopantoate reductase family.</text>
</comment>
<dbReference type="Gene3D" id="1.10.1040.10">
    <property type="entry name" value="N-(1-d-carboxylethyl)-l-norvaline Dehydrogenase, domain 2"/>
    <property type="match status" value="1"/>
</dbReference>
<dbReference type="GO" id="GO:0015940">
    <property type="term" value="P:pantothenate biosynthetic process"/>
    <property type="evidence" value="ECO:0007669"/>
    <property type="project" value="InterPro"/>
</dbReference>
<protein>
    <recommendedName>
        <fullName evidence="2">2-dehydropantoate 2-reductase</fullName>
        <ecNumber evidence="2">1.1.1.169</ecNumber>
    </recommendedName>
    <alternativeName>
        <fullName evidence="5">Ketopantoate reductase</fullName>
    </alternativeName>
</protein>
<evidence type="ECO:0000259" key="6">
    <source>
        <dbReference type="Pfam" id="PF02558"/>
    </source>
</evidence>
<dbReference type="InterPro" id="IPR050838">
    <property type="entry name" value="Ketopantoate_reductase"/>
</dbReference>
<evidence type="ECO:0000313" key="8">
    <source>
        <dbReference type="EMBL" id="KEZ44062.1"/>
    </source>
</evidence>
<dbReference type="PANTHER" id="PTHR43765">
    <property type="entry name" value="2-DEHYDROPANTOATE 2-REDUCTASE-RELATED"/>
    <property type="match status" value="1"/>
</dbReference>
<dbReference type="OrthoDB" id="73846at2759"/>
<dbReference type="VEuPathDB" id="FungiDB:SAPIO_CDS3805"/>
<dbReference type="GO" id="GO:0008677">
    <property type="term" value="F:2-dehydropantoate 2-reductase activity"/>
    <property type="evidence" value="ECO:0007669"/>
    <property type="project" value="UniProtKB-EC"/>
</dbReference>
<name>A0A084G9Q0_PSEDA</name>
<dbReference type="PANTHER" id="PTHR43765:SF2">
    <property type="entry name" value="2-DEHYDROPANTOATE 2-REDUCTASE"/>
    <property type="match status" value="1"/>
</dbReference>
<dbReference type="InterPro" id="IPR003710">
    <property type="entry name" value="ApbA"/>
</dbReference>
<gene>
    <name evidence="8" type="ORF">SAPIO_CDS3805</name>
</gene>
<evidence type="ECO:0000256" key="4">
    <source>
        <dbReference type="ARBA" id="ARBA00023002"/>
    </source>
</evidence>
<dbReference type="InterPro" id="IPR013328">
    <property type="entry name" value="6PGD_dom2"/>
</dbReference>
<dbReference type="GO" id="GO:0005739">
    <property type="term" value="C:mitochondrion"/>
    <property type="evidence" value="ECO:0007669"/>
    <property type="project" value="TreeGrafter"/>
</dbReference>
<dbReference type="InterPro" id="IPR013752">
    <property type="entry name" value="KPA_reductase"/>
</dbReference>
<dbReference type="EMBL" id="JOWA01000089">
    <property type="protein sequence ID" value="KEZ44062.1"/>
    <property type="molecule type" value="Genomic_DNA"/>
</dbReference>
<dbReference type="InterPro" id="IPR036291">
    <property type="entry name" value="NAD(P)-bd_dom_sf"/>
</dbReference>
<dbReference type="GO" id="GO:0050661">
    <property type="term" value="F:NADP binding"/>
    <property type="evidence" value="ECO:0007669"/>
    <property type="project" value="TreeGrafter"/>
</dbReference>
<feature type="domain" description="Ketopantoate reductase C-terminal" evidence="7">
    <location>
        <begin position="214"/>
        <end position="342"/>
    </location>
</feature>
<sequence>MSSPPRGLGTTSALASERIHILGVGNLGKLIAHYLVKHDPQTPVTLLFHRPTLVSQWDAAGREIELVSDGEAQRSGGIDSELLGGTGDGAPIKNLIVACKTFVTTSALDQVKERLGRDSTILFLQNGMGTTDEVTSKLFPEESSRPQYWAGICVAGVYNTNPFSIVHAGKGPLTLGPVPSSSTEDSPDPKGNFMIEKLVSTTYLQATAVSAAEVRKVQLLKLAANAIINPLTALLNCKNGELLDGGIKQDLVNRLVTEMGPVIRALLPPEQTETSGDFSDEKLLAYVQMVTEKTGKNTSSMLQDIRLGRKTEIDYINGFIVDRGEGFGFSCPKHAFLVDLVRSAWTIEDKEIPALFP</sequence>
<dbReference type="Gene3D" id="3.40.50.720">
    <property type="entry name" value="NAD(P)-binding Rossmann-like Domain"/>
    <property type="match status" value="1"/>
</dbReference>
<dbReference type="SUPFAM" id="SSF51735">
    <property type="entry name" value="NAD(P)-binding Rossmann-fold domains"/>
    <property type="match status" value="1"/>
</dbReference>
<dbReference type="NCBIfam" id="TIGR00745">
    <property type="entry name" value="apbA_panE"/>
    <property type="match status" value="1"/>
</dbReference>
<accession>A0A084G9Q0</accession>
<evidence type="ECO:0000259" key="7">
    <source>
        <dbReference type="Pfam" id="PF08546"/>
    </source>
</evidence>
<evidence type="ECO:0000313" key="9">
    <source>
        <dbReference type="Proteomes" id="UP000028545"/>
    </source>
</evidence>
<evidence type="ECO:0000256" key="3">
    <source>
        <dbReference type="ARBA" id="ARBA00022857"/>
    </source>
</evidence>
<dbReference type="Proteomes" id="UP000028545">
    <property type="component" value="Unassembled WGS sequence"/>
</dbReference>
<keyword evidence="9" id="KW-1185">Reference proteome</keyword>
<dbReference type="Pfam" id="PF08546">
    <property type="entry name" value="ApbA_C"/>
    <property type="match status" value="1"/>
</dbReference>
<dbReference type="OMA" id="KFLVNCC"/>
<dbReference type="Pfam" id="PF02558">
    <property type="entry name" value="ApbA"/>
    <property type="match status" value="1"/>
</dbReference>
<dbReference type="RefSeq" id="XP_016643861.1">
    <property type="nucleotide sequence ID" value="XM_016786518.1"/>
</dbReference>